<sequence length="80" mass="8680">MPVDPTLAAMGACRERVAIAGWGETVYALVIALPVLGLCLIAGSCTWFWCRRARRSRVARAAPVQLLVGGEKRIQDANQQ</sequence>
<keyword evidence="1" id="KW-0472">Membrane</keyword>
<gene>
    <name evidence="2" type="ORF">Micbo1qcDRAFT_168499</name>
</gene>
<keyword evidence="1" id="KW-0812">Transmembrane</keyword>
<keyword evidence="3" id="KW-1185">Reference proteome</keyword>
<dbReference type="EMBL" id="KQ964268">
    <property type="protein sequence ID" value="KXJ86464.1"/>
    <property type="molecule type" value="Genomic_DNA"/>
</dbReference>
<protein>
    <submittedName>
        <fullName evidence="2">Uncharacterized protein</fullName>
    </submittedName>
</protein>
<name>A0A136INH9_9PEZI</name>
<evidence type="ECO:0000313" key="3">
    <source>
        <dbReference type="Proteomes" id="UP000070501"/>
    </source>
</evidence>
<feature type="transmembrane region" description="Helical" evidence="1">
    <location>
        <begin position="26"/>
        <end position="50"/>
    </location>
</feature>
<evidence type="ECO:0000256" key="1">
    <source>
        <dbReference type="SAM" id="Phobius"/>
    </source>
</evidence>
<dbReference type="InParanoid" id="A0A136INH9"/>
<proteinExistence type="predicted"/>
<reference evidence="3" key="1">
    <citation type="submission" date="2016-02" db="EMBL/GenBank/DDBJ databases">
        <title>Draft genome sequence of Microdochium bolleyi, a fungal endophyte of beachgrass.</title>
        <authorList>
            <consortium name="DOE Joint Genome Institute"/>
            <person name="David A.S."/>
            <person name="May G."/>
            <person name="Haridas S."/>
            <person name="Lim J."/>
            <person name="Wang M."/>
            <person name="Labutti K."/>
            <person name="Lipzen A."/>
            <person name="Barry K."/>
            <person name="Grigoriev I.V."/>
        </authorList>
    </citation>
    <scope>NUCLEOTIDE SEQUENCE [LARGE SCALE GENOMIC DNA]</scope>
    <source>
        <strain evidence="3">J235TASD1</strain>
    </source>
</reference>
<evidence type="ECO:0000313" key="2">
    <source>
        <dbReference type="EMBL" id="KXJ86464.1"/>
    </source>
</evidence>
<dbReference type="AlphaFoldDB" id="A0A136INH9"/>
<keyword evidence="1" id="KW-1133">Transmembrane helix</keyword>
<dbReference type="Proteomes" id="UP000070501">
    <property type="component" value="Unassembled WGS sequence"/>
</dbReference>
<organism evidence="2 3">
    <name type="scientific">Microdochium bolleyi</name>
    <dbReference type="NCBI Taxonomy" id="196109"/>
    <lineage>
        <taxon>Eukaryota</taxon>
        <taxon>Fungi</taxon>
        <taxon>Dikarya</taxon>
        <taxon>Ascomycota</taxon>
        <taxon>Pezizomycotina</taxon>
        <taxon>Sordariomycetes</taxon>
        <taxon>Xylariomycetidae</taxon>
        <taxon>Xylariales</taxon>
        <taxon>Microdochiaceae</taxon>
        <taxon>Microdochium</taxon>
    </lineage>
</organism>
<accession>A0A136INH9</accession>